<proteinExistence type="predicted"/>
<dbReference type="InterPro" id="IPR003779">
    <property type="entry name" value="CMD-like"/>
</dbReference>
<evidence type="ECO:0000259" key="1">
    <source>
        <dbReference type="Pfam" id="PF02627"/>
    </source>
</evidence>
<feature type="domain" description="Carboxymuconolactone decarboxylase-like" evidence="1">
    <location>
        <begin position="41"/>
        <end position="110"/>
    </location>
</feature>
<dbReference type="EMBL" id="JBBKZV010000028">
    <property type="protein sequence ID" value="MEJ8825979.1"/>
    <property type="molecule type" value="Genomic_DNA"/>
</dbReference>
<accession>A0ABU8W8Y3</accession>
<name>A0ABU8W8Y3_9BURK</name>
<dbReference type="PANTHER" id="PTHR34846:SF11">
    <property type="entry name" value="4-CARBOXYMUCONOLACTONE DECARBOXYLASE FAMILY PROTEIN (AFU_ORTHOLOGUE AFUA_6G11590)"/>
    <property type="match status" value="1"/>
</dbReference>
<evidence type="ECO:0000313" key="2">
    <source>
        <dbReference type="EMBL" id="MEJ8825979.1"/>
    </source>
</evidence>
<dbReference type="InterPro" id="IPR029032">
    <property type="entry name" value="AhpD-like"/>
</dbReference>
<organism evidence="2 3">
    <name type="scientific">Variovorax humicola</name>
    <dbReference type="NCBI Taxonomy" id="1769758"/>
    <lineage>
        <taxon>Bacteria</taxon>
        <taxon>Pseudomonadati</taxon>
        <taxon>Pseudomonadota</taxon>
        <taxon>Betaproteobacteria</taxon>
        <taxon>Burkholderiales</taxon>
        <taxon>Comamonadaceae</taxon>
        <taxon>Variovorax</taxon>
    </lineage>
</organism>
<protein>
    <submittedName>
        <fullName evidence="2">Carboxymuconolactone decarboxylase family protein</fullName>
    </submittedName>
</protein>
<dbReference type="RefSeq" id="WP_340367016.1">
    <property type="nucleotide sequence ID" value="NZ_JBBKZV010000028.1"/>
</dbReference>
<reference evidence="2 3" key="1">
    <citation type="submission" date="2024-03" db="EMBL/GenBank/DDBJ databases">
        <title>Novel species of the genus Variovorax.</title>
        <authorList>
            <person name="Liu Q."/>
            <person name="Xin Y.-H."/>
        </authorList>
    </citation>
    <scope>NUCLEOTIDE SEQUENCE [LARGE SCALE GENOMIC DNA]</scope>
    <source>
        <strain evidence="2 3">KACC 18501</strain>
    </source>
</reference>
<gene>
    <name evidence="2" type="ORF">WKW80_28800</name>
</gene>
<dbReference type="SUPFAM" id="SSF69118">
    <property type="entry name" value="AhpD-like"/>
    <property type="match status" value="1"/>
</dbReference>
<comment type="caution">
    <text evidence="2">The sequence shown here is derived from an EMBL/GenBank/DDBJ whole genome shotgun (WGS) entry which is preliminary data.</text>
</comment>
<dbReference type="Gene3D" id="1.20.1290.10">
    <property type="entry name" value="AhpD-like"/>
    <property type="match status" value="1"/>
</dbReference>
<evidence type="ECO:0000313" key="3">
    <source>
        <dbReference type="Proteomes" id="UP001363010"/>
    </source>
</evidence>
<dbReference type="Pfam" id="PF02627">
    <property type="entry name" value="CMD"/>
    <property type="match status" value="1"/>
</dbReference>
<sequence>MPNIEYCNIDDPEIAELVSTIRKRRSSGKLLNLDRMLLHSPPFARGWNAMFAAIRNQLQVPRHINELVICAVARLNNADYEWIQHAPEFLAANGTQAQLDALDDVTAACYDTALFNEHERVALRLTLDMTRQVKVRCEIIEKARVLFGERQLVELMGTIAGYNMVSRFLVVLDIDAAGE</sequence>
<dbReference type="PANTHER" id="PTHR34846">
    <property type="entry name" value="4-CARBOXYMUCONOLACTONE DECARBOXYLASE FAMILY PROTEIN (AFU_ORTHOLOGUE AFUA_6G11590)"/>
    <property type="match status" value="1"/>
</dbReference>
<keyword evidence="3" id="KW-1185">Reference proteome</keyword>
<dbReference type="Proteomes" id="UP001363010">
    <property type="component" value="Unassembled WGS sequence"/>
</dbReference>